<dbReference type="InterPro" id="IPR011698">
    <property type="entry name" value="GATase_3"/>
</dbReference>
<sequence length="247" mass="27255">MECKLLYLYDDLMNLYGENGNIRVLTRHLQDQGFSVTVDRRSLSDSLDFSGYALIYLGSGTESARNAALRHLVPYRDALQKAEQTGTILLLTGNAWEMLGASVTTGSGETIPGLGLFAFTVTESSEKRITGDVIADCAFLPHPFVGFINKCSEAHGVACPLFQCRMGEGNEPGSHAEGLHCGNVYGTHLIGPLLVRNPHFMQYLITQIGTRLLGADWAYRPVSYPYEERAYEITLSELSKRLELQKA</sequence>
<dbReference type="RefSeq" id="WP_249318257.1">
    <property type="nucleotide sequence ID" value="NZ_JACRSN010000003.1"/>
</dbReference>
<name>A0A926D8W9_9FIRM</name>
<evidence type="ECO:0000259" key="2">
    <source>
        <dbReference type="Pfam" id="PF07685"/>
    </source>
</evidence>
<evidence type="ECO:0000313" key="4">
    <source>
        <dbReference type="Proteomes" id="UP000651482"/>
    </source>
</evidence>
<comment type="caution">
    <text evidence="3">The sequence shown here is derived from an EMBL/GenBank/DDBJ whole genome shotgun (WGS) entry which is preliminary data.</text>
</comment>
<dbReference type="AlphaFoldDB" id="A0A926D8W9"/>
<proteinExistence type="predicted"/>
<evidence type="ECO:0000313" key="3">
    <source>
        <dbReference type="EMBL" id="MBC8532979.1"/>
    </source>
</evidence>
<dbReference type="GO" id="GO:0003824">
    <property type="term" value="F:catalytic activity"/>
    <property type="evidence" value="ECO:0007669"/>
    <property type="project" value="InterPro"/>
</dbReference>
<accession>A0A926D8W9</accession>
<organism evidence="3 4">
    <name type="scientific">Yeguia hominis</name>
    <dbReference type="NCBI Taxonomy" id="2763662"/>
    <lineage>
        <taxon>Bacteria</taxon>
        <taxon>Bacillati</taxon>
        <taxon>Bacillota</taxon>
        <taxon>Clostridia</taxon>
        <taxon>Eubacteriales</taxon>
        <taxon>Yeguiaceae</taxon>
        <taxon>Yeguia</taxon>
    </lineage>
</organism>
<keyword evidence="4" id="KW-1185">Reference proteome</keyword>
<protein>
    <submittedName>
        <fullName evidence="3">Glutamine amidotransferase</fullName>
    </submittedName>
</protein>
<reference evidence="3" key="1">
    <citation type="submission" date="2020-08" db="EMBL/GenBank/DDBJ databases">
        <title>Genome public.</title>
        <authorList>
            <person name="Liu C."/>
            <person name="Sun Q."/>
        </authorList>
    </citation>
    <scope>NUCLEOTIDE SEQUENCE</scope>
    <source>
        <strain evidence="3">NSJ-40</strain>
    </source>
</reference>
<keyword evidence="1 3" id="KW-0315">Glutamine amidotransferase</keyword>
<gene>
    <name evidence="3" type="ORF">IAG03_02975</name>
</gene>
<evidence type="ECO:0000256" key="1">
    <source>
        <dbReference type="ARBA" id="ARBA00022962"/>
    </source>
</evidence>
<dbReference type="EMBL" id="JACRSN010000003">
    <property type="protein sequence ID" value="MBC8532979.1"/>
    <property type="molecule type" value="Genomic_DNA"/>
</dbReference>
<dbReference type="Proteomes" id="UP000651482">
    <property type="component" value="Unassembled WGS sequence"/>
</dbReference>
<dbReference type="Pfam" id="PF07685">
    <property type="entry name" value="GATase_3"/>
    <property type="match status" value="1"/>
</dbReference>
<feature type="domain" description="CobB/CobQ-like glutamine amidotransferase" evidence="2">
    <location>
        <begin position="7"/>
        <end position="194"/>
    </location>
</feature>